<dbReference type="CDD" id="cd01949">
    <property type="entry name" value="GGDEF"/>
    <property type="match status" value="1"/>
</dbReference>
<dbReference type="SMART" id="SM01079">
    <property type="entry name" value="CHASE"/>
    <property type="match status" value="1"/>
</dbReference>
<evidence type="ECO:0000259" key="10">
    <source>
        <dbReference type="PROSITE" id="PS50887"/>
    </source>
</evidence>
<dbReference type="SMART" id="SM00267">
    <property type="entry name" value="GGDEF"/>
    <property type="match status" value="1"/>
</dbReference>
<organism evidence="11 12">
    <name type="scientific">Natronocella acetinitrilica</name>
    <dbReference type="NCBI Taxonomy" id="414046"/>
    <lineage>
        <taxon>Bacteria</taxon>
        <taxon>Pseudomonadati</taxon>
        <taxon>Pseudomonadota</taxon>
        <taxon>Gammaproteobacteria</taxon>
        <taxon>Chromatiales</taxon>
        <taxon>Ectothiorhodospiraceae</taxon>
        <taxon>Natronocella</taxon>
    </lineage>
</organism>
<dbReference type="EC" id="2.7.7.65" evidence="3"/>
<dbReference type="PROSITE" id="PS50839">
    <property type="entry name" value="CHASE"/>
    <property type="match status" value="1"/>
</dbReference>
<dbReference type="Gene3D" id="3.30.70.270">
    <property type="match status" value="1"/>
</dbReference>
<dbReference type="Gene3D" id="3.30.450.350">
    <property type="entry name" value="CHASE domain"/>
    <property type="match status" value="1"/>
</dbReference>
<keyword evidence="4 8" id="KW-0812">Transmembrane</keyword>
<accession>A0AAE3G7M8</accession>
<proteinExistence type="predicted"/>
<keyword evidence="12" id="KW-1185">Reference proteome</keyword>
<keyword evidence="5 8" id="KW-1133">Transmembrane helix</keyword>
<dbReference type="InterPro" id="IPR042240">
    <property type="entry name" value="CHASE_sf"/>
</dbReference>
<dbReference type="PANTHER" id="PTHR45138">
    <property type="entry name" value="REGULATORY COMPONENTS OF SENSORY TRANSDUCTION SYSTEM"/>
    <property type="match status" value="1"/>
</dbReference>
<dbReference type="InterPro" id="IPR006189">
    <property type="entry name" value="CHASE_dom"/>
</dbReference>
<dbReference type="NCBIfam" id="TIGR00254">
    <property type="entry name" value="GGDEF"/>
    <property type="match status" value="1"/>
</dbReference>
<dbReference type="InterPro" id="IPR043128">
    <property type="entry name" value="Rev_trsase/Diguanyl_cyclase"/>
</dbReference>
<name>A0AAE3G7M8_9GAMM</name>
<evidence type="ECO:0000256" key="7">
    <source>
        <dbReference type="ARBA" id="ARBA00034247"/>
    </source>
</evidence>
<evidence type="ECO:0000256" key="2">
    <source>
        <dbReference type="ARBA" id="ARBA00004370"/>
    </source>
</evidence>
<feature type="transmembrane region" description="Helical" evidence="8">
    <location>
        <begin position="314"/>
        <end position="334"/>
    </location>
</feature>
<comment type="cofactor">
    <cofactor evidence="1">
        <name>Mg(2+)</name>
        <dbReference type="ChEBI" id="CHEBI:18420"/>
    </cofactor>
</comment>
<keyword evidence="6 8" id="KW-0472">Membrane</keyword>
<evidence type="ECO:0000259" key="9">
    <source>
        <dbReference type="PROSITE" id="PS50839"/>
    </source>
</evidence>
<evidence type="ECO:0000256" key="3">
    <source>
        <dbReference type="ARBA" id="ARBA00012528"/>
    </source>
</evidence>
<dbReference type="InterPro" id="IPR000160">
    <property type="entry name" value="GGDEF_dom"/>
</dbReference>
<reference evidence="11" key="1">
    <citation type="submission" date="2022-03" db="EMBL/GenBank/DDBJ databases">
        <title>Genomic Encyclopedia of Type Strains, Phase III (KMG-III): the genomes of soil and plant-associated and newly described type strains.</title>
        <authorList>
            <person name="Whitman W."/>
        </authorList>
    </citation>
    <scope>NUCLEOTIDE SEQUENCE</scope>
    <source>
        <strain evidence="11">ANL 6-2</strain>
    </source>
</reference>
<dbReference type="GO" id="GO:0007165">
    <property type="term" value="P:signal transduction"/>
    <property type="evidence" value="ECO:0007669"/>
    <property type="project" value="UniProtKB-ARBA"/>
</dbReference>
<dbReference type="AlphaFoldDB" id="A0AAE3G7M8"/>
<dbReference type="GO" id="GO:0052621">
    <property type="term" value="F:diguanylate cyclase activity"/>
    <property type="evidence" value="ECO:0007669"/>
    <property type="project" value="UniProtKB-EC"/>
</dbReference>
<dbReference type="SUPFAM" id="SSF55073">
    <property type="entry name" value="Nucleotide cyclase"/>
    <property type="match status" value="1"/>
</dbReference>
<feature type="domain" description="GGDEF" evidence="10">
    <location>
        <begin position="395"/>
        <end position="522"/>
    </location>
</feature>
<evidence type="ECO:0000313" key="12">
    <source>
        <dbReference type="Proteomes" id="UP001205843"/>
    </source>
</evidence>
<dbReference type="InterPro" id="IPR029787">
    <property type="entry name" value="Nucleotide_cyclase"/>
</dbReference>
<evidence type="ECO:0000256" key="1">
    <source>
        <dbReference type="ARBA" id="ARBA00001946"/>
    </source>
</evidence>
<dbReference type="Pfam" id="PF03924">
    <property type="entry name" value="CHASE"/>
    <property type="match status" value="1"/>
</dbReference>
<dbReference type="GO" id="GO:0016020">
    <property type="term" value="C:membrane"/>
    <property type="evidence" value="ECO:0007669"/>
    <property type="project" value="UniProtKB-SubCell"/>
</dbReference>
<sequence>MADDHVLERRPATLLRQSIDVLVVALGGMLVTLLVAGLFQSAENERFNQAFSRDAGALANSVDRQVAVKLRDLDALKTFFVEAQTLSPSMFERITAPFLDNALALGWVMPVDATYRSRLETELSLAYGRPVSILDPVLDASVEPADPRTLYFPLVFIASNVMPNPPIGMDMMIEPRRQRTLQRAIENRQLAATEPLQLVTGGTGGTWGLSLLLPVFNAQGLDPDSGYGVTGLLLSAFDFEGLLGLPDMARQSELAIRLIHTASDGSSLVVVDSGVPDLEAPADALSQTVQIADQTYRLELRPGLDYASGRHRAVWMPVLMAGTIITLLLSAYLLGIKVQRGRTQQLVERRTRELRATERRLRQLAVTDELTGLFNRRHLEEMIERELGRLQRYAEPASIIMFDLDHFKEINDSLGHEAGDRVLRQVARLLEARIRQTDTGGRWGGEEFMILCPGARDDQAAELAEQIRGFLASLHMEGVPKITASFGVTAIQASDSSEELLRRVDALLYDAKRAGRNRVVAG</sequence>
<feature type="transmembrane region" description="Helical" evidence="8">
    <location>
        <begin position="21"/>
        <end position="39"/>
    </location>
</feature>
<comment type="caution">
    <text evidence="11">The sequence shown here is derived from an EMBL/GenBank/DDBJ whole genome shotgun (WGS) entry which is preliminary data.</text>
</comment>
<feature type="domain" description="CHASE" evidence="9">
    <location>
        <begin position="146"/>
        <end position="299"/>
    </location>
</feature>
<dbReference type="FunFam" id="3.30.70.270:FF:000001">
    <property type="entry name" value="Diguanylate cyclase domain protein"/>
    <property type="match status" value="1"/>
</dbReference>
<evidence type="ECO:0000313" key="11">
    <source>
        <dbReference type="EMBL" id="MCP1675883.1"/>
    </source>
</evidence>
<dbReference type="RefSeq" id="WP_253480034.1">
    <property type="nucleotide sequence ID" value="NZ_JALJXV010000007.1"/>
</dbReference>
<comment type="catalytic activity">
    <reaction evidence="7">
        <text>2 GTP = 3',3'-c-di-GMP + 2 diphosphate</text>
        <dbReference type="Rhea" id="RHEA:24898"/>
        <dbReference type="ChEBI" id="CHEBI:33019"/>
        <dbReference type="ChEBI" id="CHEBI:37565"/>
        <dbReference type="ChEBI" id="CHEBI:58805"/>
        <dbReference type="EC" id="2.7.7.65"/>
    </reaction>
</comment>
<dbReference type="InterPro" id="IPR050469">
    <property type="entry name" value="Diguanylate_Cyclase"/>
</dbReference>
<dbReference type="PANTHER" id="PTHR45138:SF9">
    <property type="entry name" value="DIGUANYLATE CYCLASE DGCM-RELATED"/>
    <property type="match status" value="1"/>
</dbReference>
<dbReference type="Proteomes" id="UP001205843">
    <property type="component" value="Unassembled WGS sequence"/>
</dbReference>
<dbReference type="Pfam" id="PF00990">
    <property type="entry name" value="GGDEF"/>
    <property type="match status" value="1"/>
</dbReference>
<gene>
    <name evidence="11" type="ORF">J2T57_003038</name>
</gene>
<dbReference type="EMBL" id="JALJXV010000007">
    <property type="protein sequence ID" value="MCP1675883.1"/>
    <property type="molecule type" value="Genomic_DNA"/>
</dbReference>
<evidence type="ECO:0000256" key="4">
    <source>
        <dbReference type="ARBA" id="ARBA00022692"/>
    </source>
</evidence>
<evidence type="ECO:0000256" key="5">
    <source>
        <dbReference type="ARBA" id="ARBA00022989"/>
    </source>
</evidence>
<evidence type="ECO:0000256" key="8">
    <source>
        <dbReference type="SAM" id="Phobius"/>
    </source>
</evidence>
<protein>
    <recommendedName>
        <fullName evidence="3">diguanylate cyclase</fullName>
        <ecNumber evidence="3">2.7.7.65</ecNumber>
    </recommendedName>
</protein>
<dbReference type="PROSITE" id="PS50887">
    <property type="entry name" value="GGDEF"/>
    <property type="match status" value="1"/>
</dbReference>
<comment type="subcellular location">
    <subcellularLocation>
        <location evidence="2">Membrane</location>
    </subcellularLocation>
</comment>
<evidence type="ECO:0000256" key="6">
    <source>
        <dbReference type="ARBA" id="ARBA00023136"/>
    </source>
</evidence>